<dbReference type="RefSeq" id="WP_179530044.1">
    <property type="nucleotide sequence ID" value="NZ_BAAAPP010000002.1"/>
</dbReference>
<keyword evidence="3" id="KW-1185">Reference proteome</keyword>
<name>A0A7Z0C286_9ACTN</name>
<proteinExistence type="predicted"/>
<feature type="domain" description="PhnB-like" evidence="1">
    <location>
        <begin position="7"/>
        <end position="131"/>
    </location>
</feature>
<protein>
    <submittedName>
        <fullName evidence="2">PhnB protein</fullName>
    </submittedName>
</protein>
<reference evidence="2 3" key="1">
    <citation type="submission" date="2020-07" db="EMBL/GenBank/DDBJ databases">
        <title>Sequencing the genomes of 1000 actinobacteria strains.</title>
        <authorList>
            <person name="Klenk H.-P."/>
        </authorList>
    </citation>
    <scope>NUCLEOTIDE SEQUENCE [LARGE SCALE GENOMIC DNA]</scope>
    <source>
        <strain evidence="2 3">DSM 18248</strain>
    </source>
</reference>
<evidence type="ECO:0000259" key="1">
    <source>
        <dbReference type="Pfam" id="PF06983"/>
    </source>
</evidence>
<dbReference type="EMBL" id="JACBZI010000001">
    <property type="protein sequence ID" value="NYI09007.1"/>
    <property type="molecule type" value="Genomic_DNA"/>
</dbReference>
<dbReference type="PANTHER" id="PTHR33990">
    <property type="entry name" value="PROTEIN YJDN-RELATED"/>
    <property type="match status" value="1"/>
</dbReference>
<dbReference type="PANTHER" id="PTHR33990:SF1">
    <property type="entry name" value="PROTEIN YJDN"/>
    <property type="match status" value="1"/>
</dbReference>
<organism evidence="2 3">
    <name type="scientific">Nocardioides marinus</name>
    <dbReference type="NCBI Taxonomy" id="374514"/>
    <lineage>
        <taxon>Bacteria</taxon>
        <taxon>Bacillati</taxon>
        <taxon>Actinomycetota</taxon>
        <taxon>Actinomycetes</taxon>
        <taxon>Propionibacteriales</taxon>
        <taxon>Nocardioidaceae</taxon>
        <taxon>Nocardioides</taxon>
    </lineage>
</organism>
<comment type="caution">
    <text evidence="2">The sequence shown here is derived from an EMBL/GenBank/DDBJ whole genome shotgun (WGS) entry which is preliminary data.</text>
</comment>
<evidence type="ECO:0000313" key="2">
    <source>
        <dbReference type="EMBL" id="NYI09007.1"/>
    </source>
</evidence>
<dbReference type="Gene3D" id="3.10.180.10">
    <property type="entry name" value="2,3-Dihydroxybiphenyl 1,2-Dioxygenase, domain 1"/>
    <property type="match status" value="1"/>
</dbReference>
<dbReference type="SUPFAM" id="SSF54593">
    <property type="entry name" value="Glyoxalase/Bleomycin resistance protein/Dihydroxybiphenyl dioxygenase"/>
    <property type="match status" value="1"/>
</dbReference>
<dbReference type="Pfam" id="PF06983">
    <property type="entry name" value="3-dmu-9_3-mt"/>
    <property type="match status" value="1"/>
</dbReference>
<dbReference type="Proteomes" id="UP000537326">
    <property type="component" value="Unassembled WGS sequence"/>
</dbReference>
<evidence type="ECO:0000313" key="3">
    <source>
        <dbReference type="Proteomes" id="UP000537326"/>
    </source>
</evidence>
<dbReference type="AlphaFoldDB" id="A0A7Z0C286"/>
<dbReference type="CDD" id="cd06588">
    <property type="entry name" value="PhnB_like"/>
    <property type="match status" value="1"/>
</dbReference>
<sequence>MATFLNPYLHFEGVACDAITFYASVFGGEPSVMTYGDMGMEGPDAGKVMHSQLDRRDLGVQVMASDYLPGMGADSLLANGMLSLSGDDSDLLRGWWEALADGGEVHEPLSVKPWGDEFGQLQDRFGVIWVVNIAAG</sequence>
<dbReference type="InterPro" id="IPR029068">
    <property type="entry name" value="Glyas_Bleomycin-R_OHBP_Dase"/>
</dbReference>
<accession>A0A7Z0C286</accession>
<gene>
    <name evidence="2" type="ORF">BKA05_000522</name>
</gene>
<dbReference type="InterPro" id="IPR028973">
    <property type="entry name" value="PhnB-like"/>
</dbReference>